<gene>
    <name evidence="2" type="ORF">CFter6_2225</name>
</gene>
<feature type="domain" description="ATPase AAA-type core" evidence="1">
    <location>
        <begin position="266"/>
        <end position="351"/>
    </location>
</feature>
<dbReference type="OrthoDB" id="3322489at2"/>
<dbReference type="InterPro" id="IPR027417">
    <property type="entry name" value="P-loop_NTPase"/>
</dbReference>
<dbReference type="PANTHER" id="PTHR43581:SF3">
    <property type="entry name" value="AAA+ ATPASE DOMAIN-CONTAINING PROTEIN"/>
    <property type="match status" value="1"/>
</dbReference>
<evidence type="ECO:0000313" key="2">
    <source>
        <dbReference type="EMBL" id="AMO94913.1"/>
    </source>
</evidence>
<dbReference type="InterPro" id="IPR051396">
    <property type="entry name" value="Bact_Antivir_Def_Nuclease"/>
</dbReference>
<dbReference type="SUPFAM" id="SSF52540">
    <property type="entry name" value="P-loop containing nucleoside triphosphate hydrolases"/>
    <property type="match status" value="1"/>
</dbReference>
<dbReference type="Gene3D" id="3.40.50.300">
    <property type="entry name" value="P-loop containing nucleotide triphosphate hydrolases"/>
    <property type="match status" value="1"/>
</dbReference>
<reference evidence="2 3" key="1">
    <citation type="submission" date="2015-11" db="EMBL/GenBank/DDBJ databases">
        <title>Exploring the genomic traits of fungus-feeding bacterial genus Collimonas.</title>
        <authorList>
            <person name="Song C."/>
            <person name="Schmidt R."/>
            <person name="de Jager V."/>
            <person name="Krzyzanowska D."/>
            <person name="Jongedijk E."/>
            <person name="Cankar K."/>
            <person name="Beekwilder J."/>
            <person name="van Veen A."/>
            <person name="de Boer W."/>
            <person name="van Veen J.A."/>
            <person name="Garbeva P."/>
        </authorList>
    </citation>
    <scope>NUCLEOTIDE SEQUENCE [LARGE SCALE GENOMIC DNA]</scope>
    <source>
        <strain evidence="2 3">Ter6</strain>
    </source>
</reference>
<dbReference type="GO" id="GO:0005524">
    <property type="term" value="F:ATP binding"/>
    <property type="evidence" value="ECO:0007669"/>
    <property type="project" value="InterPro"/>
</dbReference>
<evidence type="ECO:0000313" key="3">
    <source>
        <dbReference type="Proteomes" id="UP000072421"/>
    </source>
</evidence>
<dbReference type="AlphaFoldDB" id="A0A127PAZ5"/>
<dbReference type="Pfam" id="PF13304">
    <property type="entry name" value="AAA_21"/>
    <property type="match status" value="1"/>
</dbReference>
<protein>
    <submittedName>
        <fullName evidence="2">AAA ATPase domain protein</fullName>
    </submittedName>
</protein>
<evidence type="ECO:0000259" key="1">
    <source>
        <dbReference type="Pfam" id="PF13304"/>
    </source>
</evidence>
<dbReference type="Proteomes" id="UP000072421">
    <property type="component" value="Chromosome"/>
</dbReference>
<dbReference type="InterPro" id="IPR003959">
    <property type="entry name" value="ATPase_AAA_core"/>
</dbReference>
<accession>A0A127PAZ5</accession>
<name>A0A127PAZ5_9BURK</name>
<dbReference type="GO" id="GO:0016887">
    <property type="term" value="F:ATP hydrolysis activity"/>
    <property type="evidence" value="ECO:0007669"/>
    <property type="project" value="InterPro"/>
</dbReference>
<organism evidence="2">
    <name type="scientific">Collimonas fungivorans</name>
    <dbReference type="NCBI Taxonomy" id="158899"/>
    <lineage>
        <taxon>Bacteria</taxon>
        <taxon>Pseudomonadati</taxon>
        <taxon>Pseudomonadota</taxon>
        <taxon>Betaproteobacteria</taxon>
        <taxon>Burkholderiales</taxon>
        <taxon>Oxalobacteraceae</taxon>
        <taxon>Collimonas</taxon>
    </lineage>
</organism>
<dbReference type="PATRIC" id="fig|158899.10.peg.2222"/>
<proteinExistence type="predicted"/>
<dbReference type="PANTHER" id="PTHR43581">
    <property type="entry name" value="ATP/GTP PHOSPHATASE"/>
    <property type="match status" value="1"/>
</dbReference>
<dbReference type="EMBL" id="CP013232">
    <property type="protein sequence ID" value="AMO94913.1"/>
    <property type="molecule type" value="Genomic_DNA"/>
</dbReference>
<sequence length="599" mass="66131">MARGKRKDRSPTFEVITTIFTFSDSEKAQLASIDPRCDDLQSVQIGKTYEGKFTLKWEPHNVPGDRNGPSAKYLLDTSVFKLLVDKPFDVSKAITDILANAWAKLNIANGAAAKALMPELKGQLTEAATLTGDETLAQLIATACDDILAKMSGSPWNEAWNLVRSWIPTFIYMDDWLAFKGTAYLDQIKQRKDASQLQDDDRTIIAIMEMAGLDLDEEVAKGAQSDREQRMLDMNDASQTLTNAIAQRWSQKKYEVQFNADGHHFVTFVKDETAKALVPLEERSKGFQWFFSFDMKFMYETDGDFENAVILLDEPGLHLHAAAQRDLLARLEAYAVHNQLIYTTHLPFMIDMNRLNNIWVAEDRPGEGTKVHDEWAAADKDARFTLQAALGLSWAQSLFIGQKNVVVEGVTDYWFLSTMSTLLIDAGESGLDDDLVITPAGGASKVAYLATLLSGQELKVVALLDSDEEGLKAQKQLVHNWLLSDSDVLMLGTVVGIEGTCAIEDLFDQTYYLKHVSAAYTKELGGKALKLSSPPTNSIVDRLAAHFNGLGVPFNKGRVAKRIMKDLGTKQATDLAAGTLDAFRKAIAAVNAAAARWGA</sequence>